<organism evidence="2">
    <name type="scientific">Castor canadensis</name>
    <name type="common">American beaver</name>
    <dbReference type="NCBI Taxonomy" id="51338"/>
    <lineage>
        <taxon>Eukaryota</taxon>
        <taxon>Metazoa</taxon>
        <taxon>Chordata</taxon>
        <taxon>Craniata</taxon>
        <taxon>Vertebrata</taxon>
        <taxon>Euteleostomi</taxon>
        <taxon>Mammalia</taxon>
        <taxon>Eutheria</taxon>
        <taxon>Euarchontoglires</taxon>
        <taxon>Glires</taxon>
        <taxon>Rodentia</taxon>
        <taxon>Castorimorpha</taxon>
        <taxon>Castoridae</taxon>
        <taxon>Castor</taxon>
    </lineage>
</organism>
<name>A0A8C0WG60_CASCN</name>
<dbReference type="Ensembl" id="ENSCCNT00000012760.1">
    <property type="protein sequence ID" value="ENSCCNP00000009684.1"/>
    <property type="gene ID" value="ENSCCNG00000010216.1"/>
</dbReference>
<evidence type="ECO:0000256" key="1">
    <source>
        <dbReference type="SAM" id="SignalP"/>
    </source>
</evidence>
<feature type="signal peptide" evidence="1">
    <location>
        <begin position="1"/>
        <end position="35"/>
    </location>
</feature>
<gene>
    <name evidence="2" type="primary">Hgfac</name>
</gene>
<proteinExistence type="predicted"/>
<protein>
    <submittedName>
        <fullName evidence="2">Uncharacterized protein</fullName>
    </submittedName>
</protein>
<reference evidence="2" key="1">
    <citation type="submission" date="2023-09" db="UniProtKB">
        <authorList>
            <consortium name="Ensembl"/>
        </authorList>
    </citation>
    <scope>IDENTIFICATION</scope>
</reference>
<accession>A0A8C0WG60</accession>
<feature type="chain" id="PRO_5034505243" evidence="1">
    <location>
        <begin position="36"/>
        <end position="90"/>
    </location>
</feature>
<evidence type="ECO:0000313" key="2">
    <source>
        <dbReference type="Ensembl" id="ENSCCNP00000009684.1"/>
    </source>
</evidence>
<keyword evidence="1" id="KW-0732">Signal</keyword>
<dbReference type="AlphaFoldDB" id="A0A8C0WG60"/>
<sequence length="90" mass="9462">MGRRAWVPSPCPTSGLCPLLLLLLLLLLEPRGTQPQTGRCSQRLGSPAGSRSAMVAAWCTPVPRREVPTGSGVLLTTMTGIGPGATVWRP</sequence>